<evidence type="ECO:0000313" key="3">
    <source>
        <dbReference type="Proteomes" id="UP001476798"/>
    </source>
</evidence>
<comment type="caution">
    <text evidence="2">The sequence shown here is derived from an EMBL/GenBank/DDBJ whole genome shotgun (WGS) entry which is preliminary data.</text>
</comment>
<evidence type="ECO:0000256" key="1">
    <source>
        <dbReference type="SAM" id="MobiDB-lite"/>
    </source>
</evidence>
<dbReference type="EMBL" id="JAHRIO010070540">
    <property type="protein sequence ID" value="MEQ2181293.1"/>
    <property type="molecule type" value="Genomic_DNA"/>
</dbReference>
<sequence>MVIHEEGLWDKMRRAGKGDRCRCFDHPCDAAEPLQGRFGLQFKKVEMKRVSNEEKDAGRSGGEGGLPSNNFISFPPLSRRPAPPLTMGCCFLPERKKGKHRAAWGRLRTQQQLTLS</sequence>
<feature type="region of interest" description="Disordered" evidence="1">
    <location>
        <begin position="49"/>
        <end position="79"/>
    </location>
</feature>
<organism evidence="2 3">
    <name type="scientific">Goodea atripinnis</name>
    <dbReference type="NCBI Taxonomy" id="208336"/>
    <lineage>
        <taxon>Eukaryota</taxon>
        <taxon>Metazoa</taxon>
        <taxon>Chordata</taxon>
        <taxon>Craniata</taxon>
        <taxon>Vertebrata</taxon>
        <taxon>Euteleostomi</taxon>
        <taxon>Actinopterygii</taxon>
        <taxon>Neopterygii</taxon>
        <taxon>Teleostei</taxon>
        <taxon>Neoteleostei</taxon>
        <taxon>Acanthomorphata</taxon>
        <taxon>Ovalentaria</taxon>
        <taxon>Atherinomorphae</taxon>
        <taxon>Cyprinodontiformes</taxon>
        <taxon>Goodeidae</taxon>
        <taxon>Goodea</taxon>
    </lineage>
</organism>
<gene>
    <name evidence="2" type="ORF">GOODEAATRI_009966</name>
</gene>
<evidence type="ECO:0000313" key="2">
    <source>
        <dbReference type="EMBL" id="MEQ2181293.1"/>
    </source>
</evidence>
<feature type="compositionally biased region" description="Basic and acidic residues" evidence="1">
    <location>
        <begin position="49"/>
        <end position="58"/>
    </location>
</feature>
<accession>A0ABV0PCV8</accession>
<proteinExistence type="predicted"/>
<protein>
    <submittedName>
        <fullName evidence="2">Uncharacterized protein</fullName>
    </submittedName>
</protein>
<dbReference type="Proteomes" id="UP001476798">
    <property type="component" value="Unassembled WGS sequence"/>
</dbReference>
<name>A0ABV0PCV8_9TELE</name>
<keyword evidence="3" id="KW-1185">Reference proteome</keyword>
<reference evidence="2 3" key="1">
    <citation type="submission" date="2021-06" db="EMBL/GenBank/DDBJ databases">
        <authorList>
            <person name="Palmer J.M."/>
        </authorList>
    </citation>
    <scope>NUCLEOTIDE SEQUENCE [LARGE SCALE GENOMIC DNA]</scope>
    <source>
        <strain evidence="2 3">GA_2019</strain>
        <tissue evidence="2">Muscle</tissue>
    </source>
</reference>